<gene>
    <name evidence="2" type="ORF">V6N11_029621</name>
</gene>
<protein>
    <submittedName>
        <fullName evidence="2">Uncharacterized protein</fullName>
    </submittedName>
</protein>
<keyword evidence="1" id="KW-0472">Membrane</keyword>
<comment type="caution">
    <text evidence="2">The sequence shown here is derived from an EMBL/GenBank/DDBJ whole genome shotgun (WGS) entry which is preliminary data.</text>
</comment>
<keyword evidence="1" id="KW-1133">Transmembrane helix</keyword>
<evidence type="ECO:0000313" key="3">
    <source>
        <dbReference type="Proteomes" id="UP001396334"/>
    </source>
</evidence>
<sequence length="220" mass="23813">MYGIFTGPALFFNLPLMFLSIILFSISTSFFSNLSKAAMGSLSVVHSVVSLCPRYISSVGCLDNTSMSETLSKVRNRATYNSPNFIDLILKERHQKSKSHYRNDGDGGESEVRLLGPDEGKGIPLGNIQTGDGGGFEVRVLGPDGGIGTPLDNVDVDAVPRIPVDGEFILDVKRSTTKLDNILDLEIASTKGEKWPKPSATIKTIENQTLCSIMIDSITI</sequence>
<dbReference type="EMBL" id="JBBPBN010000078">
    <property type="protein sequence ID" value="KAK8984305.1"/>
    <property type="molecule type" value="Genomic_DNA"/>
</dbReference>
<keyword evidence="3" id="KW-1185">Reference proteome</keyword>
<keyword evidence="1" id="KW-0812">Transmembrane</keyword>
<evidence type="ECO:0000313" key="2">
    <source>
        <dbReference type="EMBL" id="KAK8984305.1"/>
    </source>
</evidence>
<organism evidence="2 3">
    <name type="scientific">Hibiscus sabdariffa</name>
    <name type="common">roselle</name>
    <dbReference type="NCBI Taxonomy" id="183260"/>
    <lineage>
        <taxon>Eukaryota</taxon>
        <taxon>Viridiplantae</taxon>
        <taxon>Streptophyta</taxon>
        <taxon>Embryophyta</taxon>
        <taxon>Tracheophyta</taxon>
        <taxon>Spermatophyta</taxon>
        <taxon>Magnoliopsida</taxon>
        <taxon>eudicotyledons</taxon>
        <taxon>Gunneridae</taxon>
        <taxon>Pentapetalae</taxon>
        <taxon>rosids</taxon>
        <taxon>malvids</taxon>
        <taxon>Malvales</taxon>
        <taxon>Malvaceae</taxon>
        <taxon>Malvoideae</taxon>
        <taxon>Hibiscus</taxon>
    </lineage>
</organism>
<evidence type="ECO:0000256" key="1">
    <source>
        <dbReference type="SAM" id="Phobius"/>
    </source>
</evidence>
<dbReference type="Proteomes" id="UP001396334">
    <property type="component" value="Unassembled WGS sequence"/>
</dbReference>
<name>A0ABR2P799_9ROSI</name>
<accession>A0ABR2P799</accession>
<feature type="transmembrane region" description="Helical" evidence="1">
    <location>
        <begin position="12"/>
        <end position="31"/>
    </location>
</feature>
<reference evidence="2 3" key="1">
    <citation type="journal article" date="2024" name="G3 (Bethesda)">
        <title>Genome assembly of Hibiscus sabdariffa L. provides insights into metabolisms of medicinal natural products.</title>
        <authorList>
            <person name="Kim T."/>
        </authorList>
    </citation>
    <scope>NUCLEOTIDE SEQUENCE [LARGE SCALE GENOMIC DNA]</scope>
    <source>
        <strain evidence="2">TK-2024</strain>
        <tissue evidence="2">Old leaves</tissue>
    </source>
</reference>
<proteinExistence type="predicted"/>